<dbReference type="GO" id="GO:0006508">
    <property type="term" value="P:proteolysis"/>
    <property type="evidence" value="ECO:0007669"/>
    <property type="project" value="UniProtKB-KW"/>
</dbReference>
<evidence type="ECO:0000313" key="12">
    <source>
        <dbReference type="WBParaSite" id="EVEC_0001310601-mRNA-1"/>
    </source>
</evidence>
<evidence type="ECO:0000256" key="4">
    <source>
        <dbReference type="ARBA" id="ARBA00022807"/>
    </source>
</evidence>
<comment type="similarity">
    <text evidence="1">Belongs to the peptidase C1 family.</text>
</comment>
<evidence type="ECO:0000256" key="1">
    <source>
        <dbReference type="ARBA" id="ARBA00008455"/>
    </source>
</evidence>
<evidence type="ECO:0000313" key="10">
    <source>
        <dbReference type="EMBL" id="VDD97510.1"/>
    </source>
</evidence>
<dbReference type="PRINTS" id="PR00705">
    <property type="entry name" value="PAPAIN"/>
</dbReference>
<keyword evidence="11" id="KW-1185">Reference proteome</keyword>
<proteinExistence type="inferred from homology"/>
<dbReference type="PROSITE" id="PS00139">
    <property type="entry name" value="THIOL_PROTEASE_CYS"/>
    <property type="match status" value="1"/>
</dbReference>
<feature type="domain" description="Peptidase C1A papain C-terminal" evidence="8">
    <location>
        <begin position="102"/>
        <end position="289"/>
    </location>
</feature>
<gene>
    <name evidence="10" type="ORF">EVEC_LOCUS12261</name>
</gene>
<reference evidence="10 11" key="2">
    <citation type="submission" date="2018-10" db="EMBL/GenBank/DDBJ databases">
        <authorList>
            <consortium name="Pathogen Informatics"/>
        </authorList>
    </citation>
    <scope>NUCLEOTIDE SEQUENCE [LARGE SCALE GENOMIC DNA]</scope>
</reference>
<dbReference type="InterPro" id="IPR000668">
    <property type="entry name" value="Peptidase_C1A_C"/>
</dbReference>
<evidence type="ECO:0000256" key="6">
    <source>
        <dbReference type="ARBA" id="ARBA00023157"/>
    </source>
</evidence>
<dbReference type="Proteomes" id="UP000274131">
    <property type="component" value="Unassembled WGS sequence"/>
</dbReference>
<evidence type="ECO:0000259" key="9">
    <source>
        <dbReference type="SMART" id="SM00848"/>
    </source>
</evidence>
<protein>
    <recommendedName>
        <fullName evidence="7">Cathepsin L-like</fullName>
    </recommendedName>
</protein>
<dbReference type="InterPro" id="IPR000169">
    <property type="entry name" value="Pept_cys_AS"/>
</dbReference>
<keyword evidence="5" id="KW-0865">Zymogen</keyword>
<evidence type="ECO:0000259" key="8">
    <source>
        <dbReference type="SMART" id="SM00645"/>
    </source>
</evidence>
<feature type="domain" description="Cathepsin propeptide inhibitor" evidence="9">
    <location>
        <begin position="4"/>
        <end position="73"/>
    </location>
</feature>
<dbReference type="SMART" id="SM00848">
    <property type="entry name" value="Inhibitor_I29"/>
    <property type="match status" value="1"/>
</dbReference>
<dbReference type="InterPro" id="IPR013128">
    <property type="entry name" value="Peptidase_C1A"/>
</dbReference>
<dbReference type="InterPro" id="IPR039417">
    <property type="entry name" value="Peptidase_C1A_papain-like"/>
</dbReference>
<dbReference type="InterPro" id="IPR013201">
    <property type="entry name" value="Prot_inhib_I29"/>
</dbReference>
<dbReference type="OrthoDB" id="10253408at2759"/>
<dbReference type="InterPro" id="IPR038765">
    <property type="entry name" value="Papain-like_cys_pep_sf"/>
</dbReference>
<dbReference type="Pfam" id="PF08246">
    <property type="entry name" value="Inhibitor_I29"/>
    <property type="match status" value="1"/>
</dbReference>
<dbReference type="SMART" id="SM00645">
    <property type="entry name" value="Pept_C1"/>
    <property type="match status" value="1"/>
</dbReference>
<dbReference type="GO" id="GO:0008234">
    <property type="term" value="F:cysteine-type peptidase activity"/>
    <property type="evidence" value="ECO:0007669"/>
    <property type="project" value="UniProtKB-KW"/>
</dbReference>
<dbReference type="FunFam" id="3.90.70.10:FF:000006">
    <property type="entry name" value="Cathepsin S"/>
    <property type="match status" value="1"/>
</dbReference>
<dbReference type="EMBL" id="UXUI01013947">
    <property type="protein sequence ID" value="VDD97510.1"/>
    <property type="molecule type" value="Genomic_DNA"/>
</dbReference>
<dbReference type="STRING" id="51028.A0A0N4VQ14"/>
<dbReference type="InterPro" id="IPR025660">
    <property type="entry name" value="Pept_his_AS"/>
</dbReference>
<dbReference type="AlphaFoldDB" id="A0A0N4VQ14"/>
<dbReference type="WBParaSite" id="EVEC_0001310601-mRNA-1">
    <property type="protein sequence ID" value="EVEC_0001310601-mRNA-1"/>
    <property type="gene ID" value="EVEC_0001310601"/>
</dbReference>
<keyword evidence="6" id="KW-1015">Disulfide bond</keyword>
<evidence type="ECO:0000313" key="11">
    <source>
        <dbReference type="Proteomes" id="UP000274131"/>
    </source>
</evidence>
<dbReference type="CDD" id="cd02248">
    <property type="entry name" value="Peptidase_C1A"/>
    <property type="match status" value="1"/>
</dbReference>
<sequence length="290" mass="32969">MHKFESFVRTFQNYDIVLSAAKHYDSEEIENSRMLSFLENFEEIRDHNILYTKGERSFELGPNHIADLSFEEYKKLNGFRMLYGDAGRRNATTFILPYNVHIPDEVDWREQGLVTEVKNQGMCGSCWAFSSTGALEGQHKRKTGKLVSLSEQNLVDCSRKYGNNGCNGGLMDFAFEYIKDNHGIDTEASYPYKGEDMKCHFNKKTIGATDMGYVDIEEGSEEKLKVAVATQGPISVAIDAGHKSFQLYKKGIYYEPECSSEQLDHGVLVVGYGADEDGKEYWIVKNRSIF</sequence>
<evidence type="ECO:0000256" key="3">
    <source>
        <dbReference type="ARBA" id="ARBA00022801"/>
    </source>
</evidence>
<evidence type="ECO:0000256" key="5">
    <source>
        <dbReference type="ARBA" id="ARBA00023145"/>
    </source>
</evidence>
<keyword evidence="2" id="KW-0645">Protease</keyword>
<organism evidence="12">
    <name type="scientific">Enterobius vermicularis</name>
    <name type="common">Human pinworm</name>
    <dbReference type="NCBI Taxonomy" id="51028"/>
    <lineage>
        <taxon>Eukaryota</taxon>
        <taxon>Metazoa</taxon>
        <taxon>Ecdysozoa</taxon>
        <taxon>Nematoda</taxon>
        <taxon>Chromadorea</taxon>
        <taxon>Rhabditida</taxon>
        <taxon>Spirurina</taxon>
        <taxon>Oxyuridomorpha</taxon>
        <taxon>Oxyuroidea</taxon>
        <taxon>Oxyuridae</taxon>
        <taxon>Enterobius</taxon>
    </lineage>
</organism>
<keyword evidence="3" id="KW-0378">Hydrolase</keyword>
<dbReference type="Gene3D" id="3.90.70.10">
    <property type="entry name" value="Cysteine proteinases"/>
    <property type="match status" value="1"/>
</dbReference>
<name>A0A0N4VQ14_ENTVE</name>
<dbReference type="SUPFAM" id="SSF54001">
    <property type="entry name" value="Cysteine proteinases"/>
    <property type="match status" value="1"/>
</dbReference>
<keyword evidence="4" id="KW-0788">Thiol protease</keyword>
<accession>A0A0N4VQ14</accession>
<dbReference type="Pfam" id="PF00112">
    <property type="entry name" value="Peptidase_C1"/>
    <property type="match status" value="1"/>
</dbReference>
<evidence type="ECO:0000256" key="7">
    <source>
        <dbReference type="ARBA" id="ARBA00069138"/>
    </source>
</evidence>
<dbReference type="PANTHER" id="PTHR12411">
    <property type="entry name" value="CYSTEINE PROTEASE FAMILY C1-RELATED"/>
    <property type="match status" value="1"/>
</dbReference>
<reference evidence="12" key="1">
    <citation type="submission" date="2017-02" db="UniProtKB">
        <authorList>
            <consortium name="WormBaseParasite"/>
        </authorList>
    </citation>
    <scope>IDENTIFICATION</scope>
</reference>
<dbReference type="PROSITE" id="PS00639">
    <property type="entry name" value="THIOL_PROTEASE_HIS"/>
    <property type="match status" value="1"/>
</dbReference>
<evidence type="ECO:0000256" key="2">
    <source>
        <dbReference type="ARBA" id="ARBA00022670"/>
    </source>
</evidence>